<proteinExistence type="inferred from homology"/>
<organism evidence="5 6">
    <name type="scientific">Oidiodendron maius (strain Zn)</name>
    <dbReference type="NCBI Taxonomy" id="913774"/>
    <lineage>
        <taxon>Eukaryota</taxon>
        <taxon>Fungi</taxon>
        <taxon>Dikarya</taxon>
        <taxon>Ascomycota</taxon>
        <taxon>Pezizomycotina</taxon>
        <taxon>Leotiomycetes</taxon>
        <taxon>Leotiomycetes incertae sedis</taxon>
        <taxon>Myxotrichaceae</taxon>
        <taxon>Oidiodendron</taxon>
    </lineage>
</organism>
<evidence type="ECO:0000313" key="5">
    <source>
        <dbReference type="EMBL" id="KIM93564.1"/>
    </source>
</evidence>
<dbReference type="InParanoid" id="A0A0C3GQ85"/>
<dbReference type="SUPFAM" id="SSF51905">
    <property type="entry name" value="FAD/NAD(P)-binding domain"/>
    <property type="match status" value="3"/>
</dbReference>
<accession>A0A0C3GQ85</accession>
<dbReference type="PANTHER" id="PTHR42877">
    <property type="entry name" value="L-ORNITHINE N(5)-MONOOXYGENASE-RELATED"/>
    <property type="match status" value="1"/>
</dbReference>
<dbReference type="InterPro" id="IPR036188">
    <property type="entry name" value="FAD/NAD-bd_sf"/>
</dbReference>
<sequence length="596" mass="66798">MSTNVDLLATNGTMVNGAMSNGTSIPVPMEDRPKVYDWPTENESGYRIREVPSGTKSFRKIIVIGAGASGLDFAKHQQDLLENVETVIYEKNAEVSGTWIENKYPGCACDIPSVTYQYIWEPNIWSKFYSGAEEILEYFKGVADKYRLRKYIKLRHSVDHAEWNETTGKWAVKVTNHEQGITFEDHCDILINASGIFNFWQWPKIKGLQDFKGIIAHSASYPDHLDLSGKRIAIVGTGASGIQLTAALQKDASHMYTWIRTPTWITSGFASTHAGPDGGNFEYSEEQKKRFIEDPEYYLKYIKDIEASLSVPMAVLKNTPSNELAREYATTIMKQKLQGRPDLLKALTPTSFSVGCKRATPGNGFLEALCADNVTTYCGANLTELSPRGFIDPDGSEVEVDAIVLATGFNTTWIPRIPIIANGQNLQDVYTKNPLSYLGVAAPNMPNYFTFYGPYSPIGQGSVLAIMDVFAKYIVQVVEKIQIEDIKSMTPKLSVIADYGEHTRLLVKRFVWDSPCRSWMKGGDLHGAPSSYAGTRAQAIEVLASPRYEDYDINYKSRNMWQWLGNGFSLRDVDGKDTTWYWGLVDGKDEQKNYET</sequence>
<dbReference type="Proteomes" id="UP000054321">
    <property type="component" value="Unassembled WGS sequence"/>
</dbReference>
<dbReference type="OrthoDB" id="74360at2759"/>
<dbReference type="GO" id="GO:0050660">
    <property type="term" value="F:flavin adenine dinucleotide binding"/>
    <property type="evidence" value="ECO:0007669"/>
    <property type="project" value="InterPro"/>
</dbReference>
<evidence type="ECO:0000256" key="4">
    <source>
        <dbReference type="ARBA" id="ARBA00023002"/>
    </source>
</evidence>
<protein>
    <recommendedName>
        <fullName evidence="7">FAD/NAD(P)-binding domain-containing protein</fullName>
    </recommendedName>
</protein>
<dbReference type="InterPro" id="IPR020946">
    <property type="entry name" value="Flavin_mOase-like"/>
</dbReference>
<evidence type="ECO:0000256" key="3">
    <source>
        <dbReference type="ARBA" id="ARBA00022827"/>
    </source>
</evidence>
<evidence type="ECO:0000256" key="1">
    <source>
        <dbReference type="ARBA" id="ARBA00010139"/>
    </source>
</evidence>
<dbReference type="Gene3D" id="3.50.50.60">
    <property type="entry name" value="FAD/NAD(P)-binding domain"/>
    <property type="match status" value="2"/>
</dbReference>
<gene>
    <name evidence="5" type="ORF">OIDMADRAFT_106897</name>
</gene>
<keyword evidence="4" id="KW-0560">Oxidoreductase</keyword>
<dbReference type="Pfam" id="PF00743">
    <property type="entry name" value="FMO-like"/>
    <property type="match status" value="1"/>
</dbReference>
<evidence type="ECO:0000256" key="2">
    <source>
        <dbReference type="ARBA" id="ARBA00022630"/>
    </source>
</evidence>
<dbReference type="GO" id="GO:0004499">
    <property type="term" value="F:N,N-dimethylaniline monooxygenase activity"/>
    <property type="evidence" value="ECO:0007669"/>
    <property type="project" value="InterPro"/>
</dbReference>
<dbReference type="HOGENOM" id="CLU_006937_6_1_1"/>
<keyword evidence="2" id="KW-0285">Flavoprotein</keyword>
<dbReference type="AlphaFoldDB" id="A0A0C3GQ85"/>
<comment type="similarity">
    <text evidence="1">Belongs to the FAD-binding monooxygenase family.</text>
</comment>
<reference evidence="6" key="2">
    <citation type="submission" date="2015-01" db="EMBL/GenBank/DDBJ databases">
        <title>Evolutionary Origins and Diversification of the Mycorrhizal Mutualists.</title>
        <authorList>
            <consortium name="DOE Joint Genome Institute"/>
            <consortium name="Mycorrhizal Genomics Consortium"/>
            <person name="Kohler A."/>
            <person name="Kuo A."/>
            <person name="Nagy L.G."/>
            <person name="Floudas D."/>
            <person name="Copeland A."/>
            <person name="Barry K.W."/>
            <person name="Cichocki N."/>
            <person name="Veneault-Fourrey C."/>
            <person name="LaButti K."/>
            <person name="Lindquist E.A."/>
            <person name="Lipzen A."/>
            <person name="Lundell T."/>
            <person name="Morin E."/>
            <person name="Murat C."/>
            <person name="Riley R."/>
            <person name="Ohm R."/>
            <person name="Sun H."/>
            <person name="Tunlid A."/>
            <person name="Henrissat B."/>
            <person name="Grigoriev I.V."/>
            <person name="Hibbett D.S."/>
            <person name="Martin F."/>
        </authorList>
    </citation>
    <scope>NUCLEOTIDE SEQUENCE [LARGE SCALE GENOMIC DNA]</scope>
    <source>
        <strain evidence="6">Zn</strain>
    </source>
</reference>
<keyword evidence="6" id="KW-1185">Reference proteome</keyword>
<evidence type="ECO:0000313" key="6">
    <source>
        <dbReference type="Proteomes" id="UP000054321"/>
    </source>
</evidence>
<dbReference type="InterPro" id="IPR051209">
    <property type="entry name" value="FAD-bind_Monooxygenase_sf"/>
</dbReference>
<dbReference type="GO" id="GO:0050661">
    <property type="term" value="F:NADP binding"/>
    <property type="evidence" value="ECO:0007669"/>
    <property type="project" value="InterPro"/>
</dbReference>
<keyword evidence="3" id="KW-0274">FAD</keyword>
<reference evidence="5 6" key="1">
    <citation type="submission" date="2014-04" db="EMBL/GenBank/DDBJ databases">
        <authorList>
            <consortium name="DOE Joint Genome Institute"/>
            <person name="Kuo A."/>
            <person name="Martino E."/>
            <person name="Perotto S."/>
            <person name="Kohler A."/>
            <person name="Nagy L.G."/>
            <person name="Floudas D."/>
            <person name="Copeland A."/>
            <person name="Barry K.W."/>
            <person name="Cichocki N."/>
            <person name="Veneault-Fourrey C."/>
            <person name="LaButti K."/>
            <person name="Lindquist E.A."/>
            <person name="Lipzen A."/>
            <person name="Lundell T."/>
            <person name="Morin E."/>
            <person name="Murat C."/>
            <person name="Sun H."/>
            <person name="Tunlid A."/>
            <person name="Henrissat B."/>
            <person name="Grigoriev I.V."/>
            <person name="Hibbett D.S."/>
            <person name="Martin F."/>
            <person name="Nordberg H.P."/>
            <person name="Cantor M.N."/>
            <person name="Hua S.X."/>
        </authorList>
    </citation>
    <scope>NUCLEOTIDE SEQUENCE [LARGE SCALE GENOMIC DNA]</scope>
    <source>
        <strain evidence="5 6">Zn</strain>
    </source>
</reference>
<dbReference type="STRING" id="913774.A0A0C3GQ85"/>
<dbReference type="EMBL" id="KN832894">
    <property type="protein sequence ID" value="KIM93564.1"/>
    <property type="molecule type" value="Genomic_DNA"/>
</dbReference>
<dbReference type="PANTHER" id="PTHR42877:SF7">
    <property type="entry name" value="FLAVIN-BINDING MONOOXYGENASE-RELATED"/>
    <property type="match status" value="1"/>
</dbReference>
<evidence type="ECO:0008006" key="7">
    <source>
        <dbReference type="Google" id="ProtNLM"/>
    </source>
</evidence>
<name>A0A0C3GQ85_OIDMZ</name>